<dbReference type="PANTHER" id="PTHR43811:SF19">
    <property type="entry name" value="39 KDA FK506-BINDING NUCLEAR PROTEIN"/>
    <property type="match status" value="1"/>
</dbReference>
<sequence>MKTHRNEGNLMKFICFGLILLSMIACSKLTKKNVTTLETKKDSISYSIGMEIGGNFQTQSVEVNPDVFAQGFDDAYTESTPLLEDSEVRIVTQNYRQELRSKQDQLRKQQLEENKVGGEKFLAENSTKEGVIVLPSGLQYKVLNNGDGSTPKVTDKVKVHYTGKLIDGTVFDSSVELGKPYDTGVTQVIKGWTEALQLMQVGDKWELYIPSNLAYGARGKGPKIGPNTTLIFEVELLGIE</sequence>
<dbReference type="EMBL" id="UINC01002206">
    <property type="protein sequence ID" value="SUZ94132.1"/>
    <property type="molecule type" value="Genomic_DNA"/>
</dbReference>
<keyword evidence="4" id="KW-0732">Signal</keyword>
<dbReference type="FunFam" id="3.10.50.40:FF:000045">
    <property type="entry name" value="Peptidyl-prolyl cis-trans isomerase"/>
    <property type="match status" value="1"/>
</dbReference>
<comment type="similarity">
    <text evidence="2">Belongs to the FKBP-type PPIase family.</text>
</comment>
<keyword evidence="5" id="KW-0697">Rotamase</keyword>
<dbReference type="GO" id="GO:0006457">
    <property type="term" value="P:protein folding"/>
    <property type="evidence" value="ECO:0007669"/>
    <property type="project" value="InterPro"/>
</dbReference>
<dbReference type="PROSITE" id="PS50059">
    <property type="entry name" value="FKBP_PPIASE"/>
    <property type="match status" value="1"/>
</dbReference>
<dbReference type="InterPro" id="IPR036944">
    <property type="entry name" value="PPIase_FKBP_N_sf"/>
</dbReference>
<evidence type="ECO:0000256" key="7">
    <source>
        <dbReference type="ARBA" id="ARBA00029569"/>
    </source>
</evidence>
<organism evidence="9">
    <name type="scientific">marine metagenome</name>
    <dbReference type="NCBI Taxonomy" id="408172"/>
    <lineage>
        <taxon>unclassified sequences</taxon>
        <taxon>metagenomes</taxon>
        <taxon>ecological metagenomes</taxon>
    </lineage>
</organism>
<evidence type="ECO:0000256" key="1">
    <source>
        <dbReference type="ARBA" id="ARBA00000971"/>
    </source>
</evidence>
<evidence type="ECO:0000256" key="2">
    <source>
        <dbReference type="ARBA" id="ARBA00006577"/>
    </source>
</evidence>
<evidence type="ECO:0000259" key="8">
    <source>
        <dbReference type="PROSITE" id="PS50059"/>
    </source>
</evidence>
<protein>
    <recommendedName>
        <fullName evidence="3">peptidylprolyl isomerase</fullName>
        <ecNumber evidence="3">5.2.1.8</ecNumber>
    </recommendedName>
    <alternativeName>
        <fullName evidence="7">Rotamase</fullName>
    </alternativeName>
</protein>
<feature type="domain" description="PPIase FKBP-type" evidence="8">
    <location>
        <begin position="154"/>
        <end position="240"/>
    </location>
</feature>
<accession>A0A381RQE5</accession>
<dbReference type="Pfam" id="PF01346">
    <property type="entry name" value="FKBP_N"/>
    <property type="match status" value="1"/>
</dbReference>
<dbReference type="GO" id="GO:0016020">
    <property type="term" value="C:membrane"/>
    <property type="evidence" value="ECO:0007669"/>
    <property type="project" value="InterPro"/>
</dbReference>
<dbReference type="InterPro" id="IPR001179">
    <property type="entry name" value="PPIase_FKBP_dom"/>
</dbReference>
<dbReference type="GO" id="GO:0003755">
    <property type="term" value="F:peptidyl-prolyl cis-trans isomerase activity"/>
    <property type="evidence" value="ECO:0007669"/>
    <property type="project" value="UniProtKB-KW"/>
</dbReference>
<evidence type="ECO:0000256" key="6">
    <source>
        <dbReference type="ARBA" id="ARBA00023235"/>
    </source>
</evidence>
<comment type="catalytic activity">
    <reaction evidence="1">
        <text>[protein]-peptidylproline (omega=180) = [protein]-peptidylproline (omega=0)</text>
        <dbReference type="Rhea" id="RHEA:16237"/>
        <dbReference type="Rhea" id="RHEA-COMP:10747"/>
        <dbReference type="Rhea" id="RHEA-COMP:10748"/>
        <dbReference type="ChEBI" id="CHEBI:83833"/>
        <dbReference type="ChEBI" id="CHEBI:83834"/>
        <dbReference type="EC" id="5.2.1.8"/>
    </reaction>
</comment>
<evidence type="ECO:0000313" key="9">
    <source>
        <dbReference type="EMBL" id="SUZ94132.1"/>
    </source>
</evidence>
<dbReference type="PROSITE" id="PS51257">
    <property type="entry name" value="PROKAR_LIPOPROTEIN"/>
    <property type="match status" value="1"/>
</dbReference>
<dbReference type="InterPro" id="IPR008104">
    <property type="entry name" value="INFPOTNTIATR"/>
</dbReference>
<dbReference type="InterPro" id="IPR000774">
    <property type="entry name" value="PPIase_FKBP_N"/>
</dbReference>
<dbReference type="AlphaFoldDB" id="A0A381RQE5"/>
<name>A0A381RQE5_9ZZZZ</name>
<evidence type="ECO:0000256" key="3">
    <source>
        <dbReference type="ARBA" id="ARBA00013194"/>
    </source>
</evidence>
<dbReference type="Pfam" id="PF00254">
    <property type="entry name" value="FKBP_C"/>
    <property type="match status" value="1"/>
</dbReference>
<gene>
    <name evidence="9" type="ORF">METZ01_LOCUS46986</name>
</gene>
<dbReference type="SUPFAM" id="SSF54534">
    <property type="entry name" value="FKBP-like"/>
    <property type="match status" value="1"/>
</dbReference>
<reference evidence="9" key="1">
    <citation type="submission" date="2018-05" db="EMBL/GenBank/DDBJ databases">
        <authorList>
            <person name="Lanie J.A."/>
            <person name="Ng W.-L."/>
            <person name="Kazmierczak K.M."/>
            <person name="Andrzejewski T.M."/>
            <person name="Davidsen T.M."/>
            <person name="Wayne K.J."/>
            <person name="Tettelin H."/>
            <person name="Glass J.I."/>
            <person name="Rusch D."/>
            <person name="Podicherti R."/>
            <person name="Tsui H.-C.T."/>
            <person name="Winkler M.E."/>
        </authorList>
    </citation>
    <scope>NUCLEOTIDE SEQUENCE</scope>
</reference>
<dbReference type="Gene3D" id="3.10.50.40">
    <property type="match status" value="1"/>
</dbReference>
<proteinExistence type="inferred from homology"/>
<dbReference type="Gene3D" id="1.10.287.460">
    <property type="entry name" value="Peptidyl-prolyl cis-trans isomerase, FKBP-type, N-terminal domain"/>
    <property type="match status" value="1"/>
</dbReference>
<keyword evidence="6" id="KW-0413">Isomerase</keyword>
<dbReference type="PRINTS" id="PR01730">
    <property type="entry name" value="INFPOTNTIATR"/>
</dbReference>
<evidence type="ECO:0000256" key="4">
    <source>
        <dbReference type="ARBA" id="ARBA00022729"/>
    </source>
</evidence>
<dbReference type="EC" id="5.2.1.8" evidence="3"/>
<dbReference type="NCBIfam" id="NF008602">
    <property type="entry name" value="PRK11570.1"/>
    <property type="match status" value="1"/>
</dbReference>
<evidence type="ECO:0000256" key="5">
    <source>
        <dbReference type="ARBA" id="ARBA00023110"/>
    </source>
</evidence>
<dbReference type="PANTHER" id="PTHR43811">
    <property type="entry name" value="FKBP-TYPE PEPTIDYL-PROLYL CIS-TRANS ISOMERASE FKPA"/>
    <property type="match status" value="1"/>
</dbReference>
<dbReference type="InterPro" id="IPR046357">
    <property type="entry name" value="PPIase_dom_sf"/>
</dbReference>